<dbReference type="Gene3D" id="3.40.190.10">
    <property type="entry name" value="Periplasmic binding protein-like II"/>
    <property type="match status" value="2"/>
</dbReference>
<dbReference type="SUPFAM" id="SSF53850">
    <property type="entry name" value="Periplasmic binding protein-like II"/>
    <property type="match status" value="1"/>
</dbReference>
<dbReference type="PANTHER" id="PTHR35936">
    <property type="entry name" value="MEMBRANE-BOUND LYTIC MUREIN TRANSGLYCOSYLASE F"/>
    <property type="match status" value="1"/>
</dbReference>
<dbReference type="EMBL" id="AP026802">
    <property type="protein sequence ID" value="BDR59367.1"/>
    <property type="molecule type" value="Genomic_DNA"/>
</dbReference>
<accession>A0AAU9DQ85</accession>
<proteinExistence type="predicted"/>
<dbReference type="CDD" id="cd00996">
    <property type="entry name" value="PBP2_AatB_like"/>
    <property type="match status" value="1"/>
</dbReference>
<evidence type="ECO:0000313" key="5">
    <source>
        <dbReference type="Proteomes" id="UP001321861"/>
    </source>
</evidence>
<sequence length="276" mass="31212">MTKRKNVLLIFLTLLTSLSLVGCGRQKTDGDQWPRIKAEKKVIVGLDDTFVPMGFQNKSGQIVGFDVDLAKAVFDLYGIKVDFQPIDWSMKENELQNQTIDLIWNGYSRTDERAQKVLFSDSYLRNGQVIVALKKSGIKSFQDLKGKVVGLQNGSSGYDRFEKQPKILKDLVKNHEPVLYDGFNEAFMDLNAGRIDGLLIDRGYATYYLSHESNPSDYSVISGGFKPESFAVGLRKSDRELANKINEGLKILKKNGKLAEISKKWFGQDLERQQKN</sequence>
<dbReference type="AlphaFoldDB" id="A0AAU9DQ85"/>
<dbReference type="KEGG" id="xap:XA3_18080"/>
<dbReference type="Pfam" id="PF00497">
    <property type="entry name" value="SBP_bac_3"/>
    <property type="match status" value="1"/>
</dbReference>
<dbReference type="PROSITE" id="PS51257">
    <property type="entry name" value="PROKAR_LIPOPROTEIN"/>
    <property type="match status" value="1"/>
</dbReference>
<reference evidence="4 5" key="1">
    <citation type="journal article" date="2023" name="Microbiol. Spectr.">
        <title>Symbiosis of Carpenter Bees with Uncharacterized Lactic Acid Bacteria Showing NAD Auxotrophy.</title>
        <authorList>
            <person name="Kawasaki S."/>
            <person name="Ozawa K."/>
            <person name="Mori T."/>
            <person name="Yamamoto A."/>
            <person name="Ito M."/>
            <person name="Ohkuma M."/>
            <person name="Sakamoto M."/>
            <person name="Matsutani M."/>
        </authorList>
    </citation>
    <scope>NUCLEOTIDE SEQUENCE [LARGE SCALE GENOMIC DNA]</scope>
    <source>
        <strain evidence="4 5">XA3</strain>
    </source>
</reference>
<dbReference type="Proteomes" id="UP001321861">
    <property type="component" value="Chromosome"/>
</dbReference>
<keyword evidence="1 2" id="KW-0732">Signal</keyword>
<dbReference type="SMART" id="SM00062">
    <property type="entry name" value="PBPb"/>
    <property type="match status" value="1"/>
</dbReference>
<protein>
    <submittedName>
        <fullName evidence="4">Glutamine ABC transporter substrate-binding protein</fullName>
    </submittedName>
</protein>
<evidence type="ECO:0000256" key="2">
    <source>
        <dbReference type="SAM" id="SignalP"/>
    </source>
</evidence>
<feature type="chain" id="PRO_5043840754" evidence="2">
    <location>
        <begin position="22"/>
        <end position="276"/>
    </location>
</feature>
<evidence type="ECO:0000313" key="4">
    <source>
        <dbReference type="EMBL" id="BDR59367.1"/>
    </source>
</evidence>
<feature type="signal peptide" evidence="2">
    <location>
        <begin position="1"/>
        <end position="21"/>
    </location>
</feature>
<feature type="domain" description="Solute-binding protein family 3/N-terminal" evidence="3">
    <location>
        <begin position="41"/>
        <end position="269"/>
    </location>
</feature>
<keyword evidence="5" id="KW-1185">Reference proteome</keyword>
<gene>
    <name evidence="4" type="ORF">XA3_18080</name>
</gene>
<evidence type="ECO:0000259" key="3">
    <source>
        <dbReference type="SMART" id="SM00062"/>
    </source>
</evidence>
<dbReference type="RefSeq" id="WP_317635167.1">
    <property type="nucleotide sequence ID" value="NZ_AP026802.1"/>
</dbReference>
<organism evidence="4 5">
    <name type="scientific">Xylocopilactobacillus apicola</name>
    <dbReference type="NCBI Taxonomy" id="2932184"/>
    <lineage>
        <taxon>Bacteria</taxon>
        <taxon>Bacillati</taxon>
        <taxon>Bacillota</taxon>
        <taxon>Bacilli</taxon>
        <taxon>Lactobacillales</taxon>
        <taxon>Lactobacillaceae</taxon>
        <taxon>Xylocopilactobacillus</taxon>
    </lineage>
</organism>
<evidence type="ECO:0000256" key="1">
    <source>
        <dbReference type="ARBA" id="ARBA00022729"/>
    </source>
</evidence>
<dbReference type="InterPro" id="IPR001638">
    <property type="entry name" value="Solute-binding_3/MltF_N"/>
</dbReference>
<dbReference type="PANTHER" id="PTHR35936:SF34">
    <property type="entry name" value="ABC TRANSPORTER EXTRACELLULAR-BINDING PROTEIN YCKB-RELATED"/>
    <property type="match status" value="1"/>
</dbReference>
<name>A0AAU9DQ85_9LACO</name>